<keyword evidence="16 18" id="KW-0456">Lyase</keyword>
<comment type="subcellular location">
    <subcellularLocation>
        <location evidence="4 18">Cytoplasm</location>
    </subcellularLocation>
</comment>
<evidence type="ECO:0000256" key="14">
    <source>
        <dbReference type="ARBA" id="ARBA00023027"/>
    </source>
</evidence>
<dbReference type="PIRSF" id="PIRSF001455">
    <property type="entry name" value="DHQ_synth"/>
    <property type="match status" value="1"/>
</dbReference>
<evidence type="ECO:0000256" key="1">
    <source>
        <dbReference type="ARBA" id="ARBA00001393"/>
    </source>
</evidence>
<feature type="binding site" evidence="18">
    <location>
        <begin position="83"/>
        <end position="88"/>
    </location>
    <ligand>
        <name>NAD(+)</name>
        <dbReference type="ChEBI" id="CHEBI:57540"/>
    </ligand>
</feature>
<evidence type="ECO:0000256" key="9">
    <source>
        <dbReference type="ARBA" id="ARBA00022490"/>
    </source>
</evidence>
<evidence type="ECO:0000256" key="17">
    <source>
        <dbReference type="ARBA" id="ARBA00023285"/>
    </source>
</evidence>
<keyword evidence="11 18" id="KW-0479">Metal-binding</keyword>
<keyword evidence="15 18" id="KW-0057">Aromatic amino acid biosynthesis</keyword>
<keyword evidence="9 18" id="KW-0963">Cytoplasm</keyword>
<dbReference type="SUPFAM" id="SSF56796">
    <property type="entry name" value="Dehydroquinate synthase-like"/>
    <property type="match status" value="1"/>
</dbReference>
<feature type="binding site" evidence="18">
    <location>
        <position position="260"/>
    </location>
    <ligand>
        <name>Zn(2+)</name>
        <dbReference type="ChEBI" id="CHEBI:29105"/>
    </ligand>
</feature>
<evidence type="ECO:0000256" key="2">
    <source>
        <dbReference type="ARBA" id="ARBA00001911"/>
    </source>
</evidence>
<comment type="catalytic activity">
    <reaction evidence="1 18">
        <text>7-phospho-2-dehydro-3-deoxy-D-arabino-heptonate = 3-dehydroquinate + phosphate</text>
        <dbReference type="Rhea" id="RHEA:21968"/>
        <dbReference type="ChEBI" id="CHEBI:32364"/>
        <dbReference type="ChEBI" id="CHEBI:43474"/>
        <dbReference type="ChEBI" id="CHEBI:58394"/>
        <dbReference type="EC" id="4.2.3.4"/>
    </reaction>
</comment>
<feature type="domain" description="3-dehydroquinate synthase C-terminal" evidence="20">
    <location>
        <begin position="193"/>
        <end position="338"/>
    </location>
</feature>
<dbReference type="Gene3D" id="1.20.1090.10">
    <property type="entry name" value="Dehydroquinate synthase-like - alpha domain"/>
    <property type="match status" value="1"/>
</dbReference>
<dbReference type="CDD" id="cd08195">
    <property type="entry name" value="DHQS"/>
    <property type="match status" value="1"/>
</dbReference>
<keyword evidence="10 18" id="KW-0028">Amino-acid biosynthesis</keyword>
<dbReference type="GO" id="GO:0005737">
    <property type="term" value="C:cytoplasm"/>
    <property type="evidence" value="ECO:0007669"/>
    <property type="project" value="UniProtKB-SubCell"/>
</dbReference>
<feature type="binding site" evidence="18">
    <location>
        <begin position="181"/>
        <end position="184"/>
    </location>
    <ligand>
        <name>NAD(+)</name>
        <dbReference type="ChEBI" id="CHEBI:57540"/>
    </ligand>
</feature>
<dbReference type="GO" id="GO:0000166">
    <property type="term" value="F:nucleotide binding"/>
    <property type="evidence" value="ECO:0007669"/>
    <property type="project" value="UniProtKB-KW"/>
</dbReference>
<dbReference type="GO" id="GO:0046872">
    <property type="term" value="F:metal ion binding"/>
    <property type="evidence" value="ECO:0007669"/>
    <property type="project" value="UniProtKB-KW"/>
</dbReference>
<dbReference type="EMBL" id="CBSW010000290">
    <property type="protein sequence ID" value="CDG99230.1"/>
    <property type="molecule type" value="Genomic_DNA"/>
</dbReference>
<dbReference type="FunFam" id="3.40.50.1970:FF:000001">
    <property type="entry name" value="3-dehydroquinate synthase"/>
    <property type="match status" value="1"/>
</dbReference>
<dbReference type="AlphaFoldDB" id="A0A077NNL0"/>
<dbReference type="Pfam" id="PF01761">
    <property type="entry name" value="DHQ_synthase"/>
    <property type="match status" value="1"/>
</dbReference>
<evidence type="ECO:0000256" key="8">
    <source>
        <dbReference type="ARBA" id="ARBA00017684"/>
    </source>
</evidence>
<dbReference type="Pfam" id="PF24621">
    <property type="entry name" value="DHQS_C"/>
    <property type="match status" value="1"/>
</dbReference>
<dbReference type="InterPro" id="IPR030963">
    <property type="entry name" value="DHQ_synth_fam"/>
</dbReference>
<dbReference type="GO" id="GO:0003856">
    <property type="term" value="F:3-dehydroquinate synthase activity"/>
    <property type="evidence" value="ECO:0007669"/>
    <property type="project" value="UniProtKB-UniRule"/>
</dbReference>
<sequence length="377" mass="40993">MCTAANDKAKADMEQVTVTLGERSYPITIAQGLFSSDEAFKLLQAGQQVMIVTNETLAHLYLEQVKSTLQGMGLRVDEVILPDGEQYKSLFVVNDIFSALLENNHGRDTTLIALGGGVIGDMTGFAAACYQRGIRFIQVPTTLLSQVDSSVGGKTGVNHPLGKNMIGAFYQPASVIIDINCLKTLPAQELHAGLAEVIKYGIILDGEFFNWLESNIEKLLALDNQTMSYCIRRCCELKAWVVAADEQERNGMRALLNLGHTFGHAIEAEMGYGVWLHGQAVAAGMVMAARASELVGTFSRQDTQRIISLLERAKLPVNGPVEMSPEIYLPHMMRDKKVSAGKLHLVLPTAIGKAELRSDIGSDVILDAVRLCLPSTS</sequence>
<dbReference type="HOGENOM" id="CLU_001201_0_2_6"/>
<dbReference type="GO" id="GO:0009073">
    <property type="term" value="P:aromatic amino acid family biosynthetic process"/>
    <property type="evidence" value="ECO:0007669"/>
    <property type="project" value="UniProtKB-KW"/>
</dbReference>
<dbReference type="GO" id="GO:0009423">
    <property type="term" value="P:chorismate biosynthetic process"/>
    <property type="evidence" value="ECO:0007669"/>
    <property type="project" value="UniProtKB-UniRule"/>
</dbReference>
<comment type="pathway">
    <text evidence="5 18">Metabolic intermediate biosynthesis; chorismate biosynthesis; chorismate from D-erythrose 4-phosphate and phosphoenolpyruvate: step 2/7.</text>
</comment>
<dbReference type="UniPathway" id="UPA00053">
    <property type="reaction ID" value="UER00085"/>
</dbReference>
<dbReference type="InterPro" id="IPR016037">
    <property type="entry name" value="DHQ_synth_AroB"/>
</dbReference>
<evidence type="ECO:0000256" key="16">
    <source>
        <dbReference type="ARBA" id="ARBA00023239"/>
    </source>
</evidence>
<feature type="binding site" evidence="18">
    <location>
        <position position="163"/>
    </location>
    <ligand>
        <name>NAD(+)</name>
        <dbReference type="ChEBI" id="CHEBI:57540"/>
    </ligand>
</feature>
<dbReference type="Gene3D" id="3.40.50.1970">
    <property type="match status" value="1"/>
</dbReference>
<dbReference type="PANTHER" id="PTHR43622:SF7">
    <property type="entry name" value="3-DEHYDROQUINATE SYNTHASE, CHLOROPLASTIC"/>
    <property type="match status" value="1"/>
</dbReference>
<feature type="domain" description="3-dehydroquinate synthase N-terminal" evidence="19">
    <location>
        <begin position="79"/>
        <end position="191"/>
    </location>
</feature>
<keyword evidence="12 18" id="KW-0547">Nucleotide-binding</keyword>
<dbReference type="FunFam" id="1.20.1090.10:FF:000002">
    <property type="entry name" value="3-dehydroquinate synthase"/>
    <property type="match status" value="1"/>
</dbReference>
<evidence type="ECO:0000256" key="12">
    <source>
        <dbReference type="ARBA" id="ARBA00022741"/>
    </source>
</evidence>
<evidence type="ECO:0000256" key="18">
    <source>
        <dbReference type="HAMAP-Rule" id="MF_00110"/>
    </source>
</evidence>
<protein>
    <recommendedName>
        <fullName evidence="8 18">3-dehydroquinate synthase</fullName>
        <shortName evidence="18">DHQS</shortName>
        <ecNumber evidence="7 18">4.2.3.4</ecNumber>
    </recommendedName>
</protein>
<gene>
    <name evidence="18 21" type="primary">aroB</name>
    <name evidence="21" type="ORF">XBP1_820009</name>
</gene>
<feature type="binding site" evidence="18">
    <location>
        <position position="154"/>
    </location>
    <ligand>
        <name>NAD(+)</name>
        <dbReference type="ChEBI" id="CHEBI:57540"/>
    </ligand>
</feature>
<keyword evidence="13 18" id="KW-0862">Zinc</keyword>
<accession>A0A077NNL0</accession>
<organism evidence="21">
    <name type="scientific">Xenorhabdus bovienii str. puntauvense</name>
    <dbReference type="NCBI Taxonomy" id="1398201"/>
    <lineage>
        <taxon>Bacteria</taxon>
        <taxon>Pseudomonadati</taxon>
        <taxon>Pseudomonadota</taxon>
        <taxon>Gammaproteobacteria</taxon>
        <taxon>Enterobacterales</taxon>
        <taxon>Morganellaceae</taxon>
        <taxon>Xenorhabdus</taxon>
    </lineage>
</organism>
<proteinExistence type="inferred from homology"/>
<dbReference type="InterPro" id="IPR030960">
    <property type="entry name" value="DHQS/DOIS_N"/>
</dbReference>
<evidence type="ECO:0000256" key="3">
    <source>
        <dbReference type="ARBA" id="ARBA00003485"/>
    </source>
</evidence>
<evidence type="ECO:0000256" key="7">
    <source>
        <dbReference type="ARBA" id="ARBA00013031"/>
    </source>
</evidence>
<comment type="caution">
    <text evidence="21">The sequence shown here is derived from an EMBL/GenBank/DDBJ whole genome shotgun (WGS) entry which is preliminary data.</text>
</comment>
<dbReference type="Proteomes" id="UP000028511">
    <property type="component" value="Unassembled WGS sequence"/>
</dbReference>
<evidence type="ECO:0000259" key="19">
    <source>
        <dbReference type="Pfam" id="PF01761"/>
    </source>
</evidence>
<comment type="similarity">
    <text evidence="6 18">Belongs to the sugar phosphate cyclases superfamily. Dehydroquinate synthase family.</text>
</comment>
<comment type="function">
    <text evidence="3 18">Catalyzes the conversion of 3-deoxy-D-arabino-heptulosonate 7-phosphate (DAHP) to dehydroquinate (DHQ).</text>
</comment>
<comment type="cofactor">
    <cofactor evidence="2 18">
        <name>NAD(+)</name>
        <dbReference type="ChEBI" id="CHEBI:57540"/>
    </cofactor>
</comment>
<keyword evidence="17 18" id="KW-0170">Cobalt</keyword>
<comment type="cofactor">
    <cofactor evidence="18">
        <name>Co(2+)</name>
        <dbReference type="ChEBI" id="CHEBI:48828"/>
    </cofactor>
    <cofactor evidence="18">
        <name>Zn(2+)</name>
        <dbReference type="ChEBI" id="CHEBI:29105"/>
    </cofactor>
    <text evidence="18">Binds 1 divalent metal cation per subunit. Can use either Co(2+) or Zn(2+).</text>
</comment>
<dbReference type="GO" id="GO:0008652">
    <property type="term" value="P:amino acid biosynthetic process"/>
    <property type="evidence" value="ECO:0007669"/>
    <property type="project" value="UniProtKB-KW"/>
</dbReference>
<dbReference type="InterPro" id="IPR056179">
    <property type="entry name" value="DHQS_C"/>
</dbReference>
<dbReference type="PANTHER" id="PTHR43622">
    <property type="entry name" value="3-DEHYDROQUINATE SYNTHASE"/>
    <property type="match status" value="1"/>
</dbReference>
<name>A0A077NNL0_XENBV</name>
<evidence type="ECO:0000256" key="15">
    <source>
        <dbReference type="ARBA" id="ARBA00023141"/>
    </source>
</evidence>
<dbReference type="NCBIfam" id="TIGR01357">
    <property type="entry name" value="aroB"/>
    <property type="match status" value="1"/>
</dbReference>
<feature type="binding site" evidence="18">
    <location>
        <begin position="141"/>
        <end position="142"/>
    </location>
    <ligand>
        <name>NAD(+)</name>
        <dbReference type="ChEBI" id="CHEBI:57540"/>
    </ligand>
</feature>
<evidence type="ECO:0000256" key="10">
    <source>
        <dbReference type="ARBA" id="ARBA00022605"/>
    </source>
</evidence>
<evidence type="ECO:0000256" key="6">
    <source>
        <dbReference type="ARBA" id="ARBA00005412"/>
    </source>
</evidence>
<dbReference type="HAMAP" id="MF_00110">
    <property type="entry name" value="DHQ_synthase"/>
    <property type="match status" value="1"/>
</dbReference>
<dbReference type="EC" id="4.2.3.4" evidence="7 18"/>
<evidence type="ECO:0000313" key="21">
    <source>
        <dbReference type="EMBL" id="CDG99230.1"/>
    </source>
</evidence>
<feature type="binding site" evidence="18">
    <location>
        <begin position="117"/>
        <end position="121"/>
    </location>
    <ligand>
        <name>NAD(+)</name>
        <dbReference type="ChEBI" id="CHEBI:57540"/>
    </ligand>
</feature>
<evidence type="ECO:0000259" key="20">
    <source>
        <dbReference type="Pfam" id="PF24621"/>
    </source>
</evidence>
<feature type="binding site" evidence="18">
    <location>
        <position position="196"/>
    </location>
    <ligand>
        <name>Zn(2+)</name>
        <dbReference type="ChEBI" id="CHEBI:29105"/>
    </ligand>
</feature>
<evidence type="ECO:0000256" key="4">
    <source>
        <dbReference type="ARBA" id="ARBA00004496"/>
    </source>
</evidence>
<reference evidence="21" key="1">
    <citation type="submission" date="2013-07" db="EMBL/GenBank/DDBJ databases">
        <title>Sub-species coevolution in mutualistic symbiosis.</title>
        <authorList>
            <person name="Murfin K."/>
            <person name="Klassen J."/>
            <person name="Lee M."/>
            <person name="Forst S."/>
            <person name="Stock P."/>
            <person name="Goodrich-Blair H."/>
        </authorList>
    </citation>
    <scope>NUCLEOTIDE SEQUENCE [LARGE SCALE GENOMIC DNA]</scope>
    <source>
        <strain evidence="21">Puntauvense</strain>
    </source>
</reference>
<feature type="binding site" evidence="18">
    <location>
        <position position="277"/>
    </location>
    <ligand>
        <name>Zn(2+)</name>
        <dbReference type="ChEBI" id="CHEBI:29105"/>
    </ligand>
</feature>
<evidence type="ECO:0000256" key="13">
    <source>
        <dbReference type="ARBA" id="ARBA00022833"/>
    </source>
</evidence>
<dbReference type="InterPro" id="IPR050071">
    <property type="entry name" value="Dehydroquinate_synthase"/>
</dbReference>
<evidence type="ECO:0000256" key="11">
    <source>
        <dbReference type="ARBA" id="ARBA00022723"/>
    </source>
</evidence>
<evidence type="ECO:0000256" key="5">
    <source>
        <dbReference type="ARBA" id="ARBA00004661"/>
    </source>
</evidence>
<keyword evidence="14 18" id="KW-0520">NAD</keyword>